<keyword evidence="7" id="KW-1133">Transmembrane helix</keyword>
<evidence type="ECO:0000256" key="1">
    <source>
        <dbReference type="ARBA" id="ARBA00022614"/>
    </source>
</evidence>
<dbReference type="PANTHER" id="PTHR45842:SF12">
    <property type="entry name" value="KEKKON 5, ISOFORM A"/>
    <property type="match status" value="1"/>
</dbReference>
<evidence type="ECO:0000313" key="10">
    <source>
        <dbReference type="EMBL" id="KAJ4429323.1"/>
    </source>
</evidence>
<dbReference type="SMART" id="SM00082">
    <property type="entry name" value="LRRCT"/>
    <property type="match status" value="1"/>
</dbReference>
<accession>A0ABQ8S5Z0</accession>
<evidence type="ECO:0000256" key="3">
    <source>
        <dbReference type="ARBA" id="ARBA00022737"/>
    </source>
</evidence>
<reference evidence="10 11" key="1">
    <citation type="journal article" date="2022" name="Allergy">
        <title>Genome assembly and annotation of Periplaneta americana reveal a comprehensive cockroach allergen profile.</title>
        <authorList>
            <person name="Wang L."/>
            <person name="Xiong Q."/>
            <person name="Saelim N."/>
            <person name="Wang L."/>
            <person name="Nong W."/>
            <person name="Wan A.T."/>
            <person name="Shi M."/>
            <person name="Liu X."/>
            <person name="Cao Q."/>
            <person name="Hui J.H.L."/>
            <person name="Sookrung N."/>
            <person name="Leung T.F."/>
            <person name="Tungtrongchitr A."/>
            <person name="Tsui S.K.W."/>
        </authorList>
    </citation>
    <scope>NUCLEOTIDE SEQUENCE [LARGE SCALE GENOMIC DNA]</scope>
    <source>
        <strain evidence="10">PWHHKU_190912</strain>
    </source>
</reference>
<keyword evidence="4" id="KW-1015">Disulfide bond</keyword>
<dbReference type="PROSITE" id="PS51450">
    <property type="entry name" value="LRR"/>
    <property type="match status" value="5"/>
</dbReference>
<dbReference type="Gene3D" id="2.60.40.10">
    <property type="entry name" value="Immunoglobulins"/>
    <property type="match status" value="1"/>
</dbReference>
<dbReference type="InterPro" id="IPR050467">
    <property type="entry name" value="LRFN"/>
</dbReference>
<dbReference type="InterPro" id="IPR003599">
    <property type="entry name" value="Ig_sub"/>
</dbReference>
<dbReference type="InterPro" id="IPR036179">
    <property type="entry name" value="Ig-like_dom_sf"/>
</dbReference>
<evidence type="ECO:0000313" key="11">
    <source>
        <dbReference type="Proteomes" id="UP001148838"/>
    </source>
</evidence>
<feature type="coiled-coil region" evidence="6">
    <location>
        <begin position="841"/>
        <end position="877"/>
    </location>
</feature>
<dbReference type="Pfam" id="PF13855">
    <property type="entry name" value="LRR_8"/>
    <property type="match status" value="3"/>
</dbReference>
<dbReference type="PROSITE" id="PS50835">
    <property type="entry name" value="IG_LIKE"/>
    <property type="match status" value="1"/>
</dbReference>
<feature type="chain" id="PRO_5047483170" description="Ig-like domain-containing protein" evidence="8">
    <location>
        <begin position="33"/>
        <end position="980"/>
    </location>
</feature>
<dbReference type="SMART" id="SM00364">
    <property type="entry name" value="LRR_BAC"/>
    <property type="match status" value="5"/>
</dbReference>
<dbReference type="Pfam" id="PF13927">
    <property type="entry name" value="Ig_3"/>
    <property type="match status" value="1"/>
</dbReference>
<feature type="signal peptide" evidence="8">
    <location>
        <begin position="1"/>
        <end position="32"/>
    </location>
</feature>
<dbReference type="PANTHER" id="PTHR45842">
    <property type="entry name" value="SYNAPTIC ADHESION-LIKE MOLECULE SALM"/>
    <property type="match status" value="1"/>
</dbReference>
<keyword evidence="1" id="KW-0433">Leucine-rich repeat</keyword>
<evidence type="ECO:0000256" key="7">
    <source>
        <dbReference type="SAM" id="Phobius"/>
    </source>
</evidence>
<keyword evidence="7" id="KW-0472">Membrane</keyword>
<dbReference type="InterPro" id="IPR032675">
    <property type="entry name" value="LRR_dom_sf"/>
</dbReference>
<keyword evidence="5" id="KW-0325">Glycoprotein</keyword>
<dbReference type="InterPro" id="IPR001611">
    <property type="entry name" value="Leu-rich_rpt"/>
</dbReference>
<keyword evidence="7" id="KW-0812">Transmembrane</keyword>
<name>A0ABQ8S5Z0_PERAM</name>
<dbReference type="SMART" id="SM00369">
    <property type="entry name" value="LRR_TYP"/>
    <property type="match status" value="10"/>
</dbReference>
<dbReference type="SMART" id="SM00408">
    <property type="entry name" value="IGc2"/>
    <property type="match status" value="1"/>
</dbReference>
<dbReference type="Gene3D" id="3.80.10.10">
    <property type="entry name" value="Ribonuclease Inhibitor"/>
    <property type="match status" value="2"/>
</dbReference>
<keyword evidence="2 8" id="KW-0732">Signal</keyword>
<dbReference type="InterPro" id="IPR013783">
    <property type="entry name" value="Ig-like_fold"/>
</dbReference>
<feature type="domain" description="Ig-like" evidence="9">
    <location>
        <begin position="478"/>
        <end position="573"/>
    </location>
</feature>
<dbReference type="SMART" id="SM00409">
    <property type="entry name" value="IG"/>
    <property type="match status" value="1"/>
</dbReference>
<dbReference type="InterPro" id="IPR003591">
    <property type="entry name" value="Leu-rich_rpt_typical-subtyp"/>
</dbReference>
<sequence>MRANQGSRDVASTCPTLLYSSLLLLLITHVASNMAISNPATVATVVHHRTRHSGSPSHILQSSCPQQCNCLHSSAFHCTSRNFPGIEIPTNITQLSFFAVNITVLHDTIFRNATYLRNITWQNSSIMQIDQAIFFKLIRLETLDLSRNMLETLHSETFHPLSELKLLNLSQNKLHDLPENIFEGLDKLEELSLSHNEFDVIPFQVFAPLKFLQLLDLSYNTIFQIPDDSFSPNKHLTSLFLQENNLESLASKSFSGLGNLKTLDLSNNILSNLPINLFSELKNLQYLNLGKNSIEKLFSNSFHGLNKLTCLNMSDNPLQNLPTKLFSSCSGLDTLIIANTQLKVLLDTDLNGLVNLKTLIINNNMYLREIDDYALVHCPKLQYIDFSGNSLSTLPQSLSNMINVQKINIGSNPWACDCRMVWFLQWSKNVSLVQNELQCGSPLYINARRSNMLLTLRGLNCKATQLISTTPPLLYGLGSNALLHCSFSGSPHPSITWVTPTNLAFHWNPNPTNIHQEFYKHPYAHYSNMTIISDDDGARIRVLDNGTLYIRNIIRSDCGRYTCFATNPTANVTAYVMLNVDPITIYRIKIVSILVGAACAVGFLLATLLVNLLRYLYHRFGWMSKCCCCRRDRVSPRARQIYQMLDNIEQYKTQQLERLRENYTQQVHRIKDNCAQQVEWIQTSYQGQVKHLRDIRDYGTNHLTALRDQYYDQVKKVRDYSTSQLNWVRENYVFQRNRIRKFSAHQVLRFRESYKYQQQTLNKLLENLPSLYLENCRSGSCGRTDSIVFDPADISNMDIYMKTKINHITNNPDDDTQSHMSLYYTPTELSESPHLSPGTFINELAARMDSSFDERKELELEEEEEEEKEEKEIMEQQTSPYFLTAVSRQRFNRNSCKFTKHGYSVPCFENPCEVFKSAPKANGTRTKESGSAEEVSILLPVVGFSSSSTSLPELSSSQNESHIEVNIDGVVNKAQHETAL</sequence>
<evidence type="ECO:0000256" key="5">
    <source>
        <dbReference type="ARBA" id="ARBA00023180"/>
    </source>
</evidence>
<evidence type="ECO:0000256" key="8">
    <source>
        <dbReference type="SAM" id="SignalP"/>
    </source>
</evidence>
<protein>
    <recommendedName>
        <fullName evidence="9">Ig-like domain-containing protein</fullName>
    </recommendedName>
</protein>
<evidence type="ECO:0000256" key="6">
    <source>
        <dbReference type="SAM" id="Coils"/>
    </source>
</evidence>
<feature type="transmembrane region" description="Helical" evidence="7">
    <location>
        <begin position="590"/>
        <end position="613"/>
    </location>
</feature>
<dbReference type="SUPFAM" id="SSF48726">
    <property type="entry name" value="Immunoglobulin"/>
    <property type="match status" value="1"/>
</dbReference>
<evidence type="ECO:0000256" key="2">
    <source>
        <dbReference type="ARBA" id="ARBA00022729"/>
    </source>
</evidence>
<dbReference type="SUPFAM" id="SSF52058">
    <property type="entry name" value="L domain-like"/>
    <property type="match status" value="1"/>
</dbReference>
<organism evidence="10 11">
    <name type="scientific">Periplaneta americana</name>
    <name type="common">American cockroach</name>
    <name type="synonym">Blatta americana</name>
    <dbReference type="NCBI Taxonomy" id="6978"/>
    <lineage>
        <taxon>Eukaryota</taxon>
        <taxon>Metazoa</taxon>
        <taxon>Ecdysozoa</taxon>
        <taxon>Arthropoda</taxon>
        <taxon>Hexapoda</taxon>
        <taxon>Insecta</taxon>
        <taxon>Pterygota</taxon>
        <taxon>Neoptera</taxon>
        <taxon>Polyneoptera</taxon>
        <taxon>Dictyoptera</taxon>
        <taxon>Blattodea</taxon>
        <taxon>Blattoidea</taxon>
        <taxon>Blattidae</taxon>
        <taxon>Blattinae</taxon>
        <taxon>Periplaneta</taxon>
    </lineage>
</organism>
<evidence type="ECO:0000259" key="9">
    <source>
        <dbReference type="PROSITE" id="PS50835"/>
    </source>
</evidence>
<keyword evidence="6" id="KW-0175">Coiled coil</keyword>
<keyword evidence="3" id="KW-0677">Repeat</keyword>
<dbReference type="InterPro" id="IPR003598">
    <property type="entry name" value="Ig_sub2"/>
</dbReference>
<dbReference type="InterPro" id="IPR007110">
    <property type="entry name" value="Ig-like_dom"/>
</dbReference>
<gene>
    <name evidence="10" type="ORF">ANN_26327</name>
</gene>
<proteinExistence type="predicted"/>
<dbReference type="InterPro" id="IPR000483">
    <property type="entry name" value="Cys-rich_flank_reg_C"/>
</dbReference>
<evidence type="ECO:0000256" key="4">
    <source>
        <dbReference type="ARBA" id="ARBA00023157"/>
    </source>
</evidence>
<comment type="caution">
    <text evidence="10">The sequence shown here is derived from an EMBL/GenBank/DDBJ whole genome shotgun (WGS) entry which is preliminary data.</text>
</comment>
<dbReference type="EMBL" id="JAJSOF020000036">
    <property type="protein sequence ID" value="KAJ4429323.1"/>
    <property type="molecule type" value="Genomic_DNA"/>
</dbReference>
<dbReference type="Proteomes" id="UP001148838">
    <property type="component" value="Unassembled WGS sequence"/>
</dbReference>
<keyword evidence="11" id="KW-1185">Reference proteome</keyword>
<dbReference type="PRINTS" id="PR00019">
    <property type="entry name" value="LEURICHRPT"/>
</dbReference>